<dbReference type="RefSeq" id="WP_146651614.1">
    <property type="nucleotide sequence ID" value="NZ_CP012333.1"/>
</dbReference>
<keyword evidence="3" id="KW-1185">Reference proteome</keyword>
<dbReference type="AlphaFoldDB" id="A0A0K1Q3U0"/>
<evidence type="ECO:0008006" key="4">
    <source>
        <dbReference type="Google" id="ProtNLM"/>
    </source>
</evidence>
<dbReference type="OrthoDB" id="5483347at2"/>
<sequence>MKSALGSFESTRWLVAASLVGLATLGCALASCAGSDETNATPAGNENTVPELDAGNQLALDAGCADAGDGGCGPRARPCAESDFCVVSTGVDRLYTLLDVWGSSERDVWAVGSGGTIIHWDGAAWTRVPIAYGETLRSVGGSGVSDVWVVSSTSLVLHSSGFGTTDGFVRVPPVYEADAKGGTGAYSLSKVWSPKPGTVYVGGPPRAVAPNPSDSLWRFRFDVAGNDAWEPVSTFCRVWPCGDVTAVWGPSESDLWVIGNGGTVRRSTGTVGDGGAEQWNTLQTTLTTDNLHGIWGSRASDVWIVGDRGTIRHWAGDGNQHLDIMHAPTTENLRAVWGSGPSDVWAVGDGGTIVHWDGTRWSVPTTTLPEGAKPRLTGVWGSGPDDVWVVGEATALHFGRSKTVGVTEDGVR</sequence>
<evidence type="ECO:0000313" key="2">
    <source>
        <dbReference type="EMBL" id="AKV00302.1"/>
    </source>
</evidence>
<dbReference type="STRING" id="1391654.AKJ09_06965"/>
<evidence type="ECO:0000256" key="1">
    <source>
        <dbReference type="SAM" id="SignalP"/>
    </source>
</evidence>
<dbReference type="PROSITE" id="PS51257">
    <property type="entry name" value="PROKAR_LIPOPROTEIN"/>
    <property type="match status" value="1"/>
</dbReference>
<protein>
    <recommendedName>
        <fullName evidence="4">Type IV fimbrial biogenesis protein PilY1</fullName>
    </recommendedName>
</protein>
<keyword evidence="1" id="KW-0732">Signal</keyword>
<dbReference type="Proteomes" id="UP000064967">
    <property type="component" value="Chromosome"/>
</dbReference>
<dbReference type="KEGG" id="llu:AKJ09_06965"/>
<reference evidence="2 3" key="1">
    <citation type="submission" date="2015-08" db="EMBL/GenBank/DDBJ databases">
        <authorList>
            <person name="Babu N.S."/>
            <person name="Beckwith C.J."/>
            <person name="Beseler K.G."/>
            <person name="Brison A."/>
            <person name="Carone J.V."/>
            <person name="Caskin T.P."/>
            <person name="Diamond M."/>
            <person name="Durham M.E."/>
            <person name="Foxe J.M."/>
            <person name="Go M."/>
            <person name="Henderson B.A."/>
            <person name="Jones I.B."/>
            <person name="McGettigan J.A."/>
            <person name="Micheletti S.J."/>
            <person name="Nasrallah M.E."/>
            <person name="Ortiz D."/>
            <person name="Piller C.R."/>
            <person name="Privatt S.R."/>
            <person name="Schneider S.L."/>
            <person name="Sharp S."/>
            <person name="Smith T.C."/>
            <person name="Stanton J.D."/>
            <person name="Ullery H.E."/>
            <person name="Wilson R.J."/>
            <person name="Serrano M.G."/>
            <person name="Buck G."/>
            <person name="Lee V."/>
            <person name="Wang Y."/>
            <person name="Carvalho R."/>
            <person name="Voegtly L."/>
            <person name="Shi R."/>
            <person name="Duckworth R."/>
            <person name="Johnson A."/>
            <person name="Loviza R."/>
            <person name="Walstead R."/>
            <person name="Shah Z."/>
            <person name="Kiflezghi M."/>
            <person name="Wade K."/>
            <person name="Ball S.L."/>
            <person name="Bradley K.W."/>
            <person name="Asai D.J."/>
            <person name="Bowman C.A."/>
            <person name="Russell D.A."/>
            <person name="Pope W.H."/>
            <person name="Jacobs-Sera D."/>
            <person name="Hendrix R.W."/>
            <person name="Hatfull G.F."/>
        </authorList>
    </citation>
    <scope>NUCLEOTIDE SEQUENCE [LARGE SCALE GENOMIC DNA]</scope>
    <source>
        <strain evidence="2 3">DSM 27648</strain>
    </source>
</reference>
<proteinExistence type="predicted"/>
<evidence type="ECO:0000313" key="3">
    <source>
        <dbReference type="Proteomes" id="UP000064967"/>
    </source>
</evidence>
<organism evidence="2 3">
    <name type="scientific">Labilithrix luteola</name>
    <dbReference type="NCBI Taxonomy" id="1391654"/>
    <lineage>
        <taxon>Bacteria</taxon>
        <taxon>Pseudomonadati</taxon>
        <taxon>Myxococcota</taxon>
        <taxon>Polyangia</taxon>
        <taxon>Polyangiales</taxon>
        <taxon>Labilitrichaceae</taxon>
        <taxon>Labilithrix</taxon>
    </lineage>
</organism>
<dbReference type="PATRIC" id="fig|1391654.3.peg.7071"/>
<accession>A0A0K1Q3U0</accession>
<gene>
    <name evidence="2" type="ORF">AKJ09_06965</name>
</gene>
<feature type="signal peptide" evidence="1">
    <location>
        <begin position="1"/>
        <end position="33"/>
    </location>
</feature>
<dbReference type="EMBL" id="CP012333">
    <property type="protein sequence ID" value="AKV00302.1"/>
    <property type="molecule type" value="Genomic_DNA"/>
</dbReference>
<feature type="chain" id="PRO_5005467044" description="Type IV fimbrial biogenesis protein PilY1" evidence="1">
    <location>
        <begin position="34"/>
        <end position="412"/>
    </location>
</feature>
<name>A0A0K1Q3U0_9BACT</name>